<keyword evidence="4" id="KW-0812">Transmembrane</keyword>
<dbReference type="PROSITE" id="PS00211">
    <property type="entry name" value="ABC_TRANSPORTER_1"/>
    <property type="match status" value="1"/>
</dbReference>
<feature type="domain" description="ABC transporter" evidence="11">
    <location>
        <begin position="13"/>
        <end position="235"/>
    </location>
</feature>
<keyword evidence="5" id="KW-0677">Repeat</keyword>
<comment type="subcellular location">
    <subcellularLocation>
        <location evidence="1">Membrane</location>
        <topology evidence="1">Multi-pass membrane protein</topology>
    </subcellularLocation>
</comment>
<organism evidence="12 13">
    <name type="scientific">Carnegiea gigantea</name>
    <dbReference type="NCBI Taxonomy" id="171969"/>
    <lineage>
        <taxon>Eukaryota</taxon>
        <taxon>Viridiplantae</taxon>
        <taxon>Streptophyta</taxon>
        <taxon>Embryophyta</taxon>
        <taxon>Tracheophyta</taxon>
        <taxon>Spermatophyta</taxon>
        <taxon>Magnoliopsida</taxon>
        <taxon>eudicotyledons</taxon>
        <taxon>Gunneridae</taxon>
        <taxon>Pentapetalae</taxon>
        <taxon>Caryophyllales</taxon>
        <taxon>Cactineae</taxon>
        <taxon>Cactaceae</taxon>
        <taxon>Cactoideae</taxon>
        <taxon>Echinocereeae</taxon>
        <taxon>Carnegiea</taxon>
    </lineage>
</organism>
<evidence type="ECO:0000256" key="1">
    <source>
        <dbReference type="ARBA" id="ARBA00004141"/>
    </source>
</evidence>
<proteinExistence type="inferred from homology"/>
<keyword evidence="3" id="KW-0813">Transport</keyword>
<comment type="caution">
    <text evidence="12">The sequence shown here is derived from an EMBL/GenBank/DDBJ whole genome shotgun (WGS) entry which is preliminary data.</text>
</comment>
<evidence type="ECO:0000256" key="10">
    <source>
        <dbReference type="ARBA" id="ARBA00023180"/>
    </source>
</evidence>
<dbReference type="InterPro" id="IPR027417">
    <property type="entry name" value="P-loop_NTPase"/>
</dbReference>
<dbReference type="InterPro" id="IPR036640">
    <property type="entry name" value="ABC1_TM_sf"/>
</dbReference>
<dbReference type="FunFam" id="3.40.50.300:FF:000240">
    <property type="entry name" value="ABC transporter B family member 20"/>
    <property type="match status" value="1"/>
</dbReference>
<dbReference type="SMART" id="SM00382">
    <property type="entry name" value="AAA"/>
    <property type="match status" value="1"/>
</dbReference>
<dbReference type="Gene3D" id="3.40.50.300">
    <property type="entry name" value="P-loop containing nucleotide triphosphate hydrolases"/>
    <property type="match status" value="1"/>
</dbReference>
<keyword evidence="8" id="KW-1133">Transmembrane helix</keyword>
<evidence type="ECO:0000256" key="5">
    <source>
        <dbReference type="ARBA" id="ARBA00022737"/>
    </source>
</evidence>
<dbReference type="Proteomes" id="UP001153076">
    <property type="component" value="Unassembled WGS sequence"/>
</dbReference>
<dbReference type="GO" id="GO:0016887">
    <property type="term" value="F:ATP hydrolysis activity"/>
    <property type="evidence" value="ECO:0007669"/>
    <property type="project" value="InterPro"/>
</dbReference>
<dbReference type="PANTHER" id="PTHR43394">
    <property type="entry name" value="ATP-DEPENDENT PERMEASE MDL1, MITOCHONDRIAL"/>
    <property type="match status" value="1"/>
</dbReference>
<accession>A0A9Q1QB13</accession>
<evidence type="ECO:0000256" key="6">
    <source>
        <dbReference type="ARBA" id="ARBA00022741"/>
    </source>
</evidence>
<keyword evidence="7" id="KW-0067">ATP-binding</keyword>
<name>A0A9Q1QB13_9CARY</name>
<dbReference type="GO" id="GO:0090374">
    <property type="term" value="P:oligopeptide export from mitochondrion"/>
    <property type="evidence" value="ECO:0007669"/>
    <property type="project" value="TreeGrafter"/>
</dbReference>
<dbReference type="GO" id="GO:0005524">
    <property type="term" value="F:ATP binding"/>
    <property type="evidence" value="ECO:0007669"/>
    <property type="project" value="UniProtKB-KW"/>
</dbReference>
<dbReference type="PANTHER" id="PTHR43394:SF11">
    <property type="entry name" value="ATP-BINDING CASSETTE TRANSPORTER"/>
    <property type="match status" value="1"/>
</dbReference>
<evidence type="ECO:0000259" key="11">
    <source>
        <dbReference type="PROSITE" id="PS50893"/>
    </source>
</evidence>
<dbReference type="Gene3D" id="1.20.1560.10">
    <property type="entry name" value="ABC transporter type 1, transmembrane domain"/>
    <property type="match status" value="1"/>
</dbReference>
<keyword evidence="13" id="KW-1185">Reference proteome</keyword>
<dbReference type="Pfam" id="PF00005">
    <property type="entry name" value="ABC_tran"/>
    <property type="match status" value="1"/>
</dbReference>
<evidence type="ECO:0000313" key="12">
    <source>
        <dbReference type="EMBL" id="KAJ8435537.1"/>
    </source>
</evidence>
<evidence type="ECO:0000256" key="8">
    <source>
        <dbReference type="ARBA" id="ARBA00022989"/>
    </source>
</evidence>
<dbReference type="OrthoDB" id="6500128at2759"/>
<keyword evidence="9" id="KW-0472">Membrane</keyword>
<evidence type="ECO:0000256" key="7">
    <source>
        <dbReference type="ARBA" id="ARBA00022840"/>
    </source>
</evidence>
<dbReference type="GO" id="GO:0005743">
    <property type="term" value="C:mitochondrial inner membrane"/>
    <property type="evidence" value="ECO:0007669"/>
    <property type="project" value="TreeGrafter"/>
</dbReference>
<dbReference type="SUPFAM" id="SSF52540">
    <property type="entry name" value="P-loop containing nucleoside triphosphate hydrolases"/>
    <property type="match status" value="1"/>
</dbReference>
<dbReference type="GO" id="GO:0015421">
    <property type="term" value="F:ABC-type oligopeptide transporter activity"/>
    <property type="evidence" value="ECO:0007669"/>
    <property type="project" value="TreeGrafter"/>
</dbReference>
<dbReference type="InterPro" id="IPR003439">
    <property type="entry name" value="ABC_transporter-like_ATP-bd"/>
</dbReference>
<dbReference type="InterPro" id="IPR039421">
    <property type="entry name" value="Type_1_exporter"/>
</dbReference>
<evidence type="ECO:0000256" key="9">
    <source>
        <dbReference type="ARBA" id="ARBA00023136"/>
    </source>
</evidence>
<evidence type="ECO:0000256" key="4">
    <source>
        <dbReference type="ARBA" id="ARBA00022692"/>
    </source>
</evidence>
<evidence type="ECO:0000256" key="2">
    <source>
        <dbReference type="ARBA" id="ARBA00007577"/>
    </source>
</evidence>
<dbReference type="EMBL" id="JAKOGI010000406">
    <property type="protein sequence ID" value="KAJ8435537.1"/>
    <property type="molecule type" value="Genomic_DNA"/>
</dbReference>
<dbReference type="AlphaFoldDB" id="A0A9Q1QB13"/>
<reference evidence="12" key="1">
    <citation type="submission" date="2022-04" db="EMBL/GenBank/DDBJ databases">
        <title>Carnegiea gigantea Genome sequencing and assembly v2.</title>
        <authorList>
            <person name="Copetti D."/>
            <person name="Sanderson M.J."/>
            <person name="Burquez A."/>
            <person name="Wojciechowski M.F."/>
        </authorList>
    </citation>
    <scope>NUCLEOTIDE SEQUENCE</scope>
    <source>
        <strain evidence="12">SGP5-SGP5p</strain>
        <tissue evidence="12">Aerial part</tissue>
    </source>
</reference>
<evidence type="ECO:0000256" key="3">
    <source>
        <dbReference type="ARBA" id="ARBA00022448"/>
    </source>
</evidence>
<protein>
    <recommendedName>
        <fullName evidence="11">ABC transporter domain-containing protein</fullName>
    </recommendedName>
</protein>
<sequence length="265" mass="28678">MSGLKLPRLAGEIEFCNVHFAYPTRRKLLFEGLSFSIPAGKSLAIVDMSGSGKSTIISLLQQFYDPYTGNILLDGYDLRDFQLKWLREQMGLVNQESALFATSIVENILYGKDSADMEQVIEAAKAANAHSFIQSLPDGCNTQVGEGGTQLSGGQKQRAAIARALLRNPETLLLDEATSALDAESELGVQKALSEIITIRDVDQIIVLNNGGVVECGAHSELITKDGEYATFIKLQISSDNSENGIGKTLEVMRTSESSTTIQSP</sequence>
<dbReference type="InterPro" id="IPR017871">
    <property type="entry name" value="ABC_transporter-like_CS"/>
</dbReference>
<dbReference type="PROSITE" id="PS50893">
    <property type="entry name" value="ABC_TRANSPORTER_2"/>
    <property type="match status" value="1"/>
</dbReference>
<evidence type="ECO:0000313" key="13">
    <source>
        <dbReference type="Proteomes" id="UP001153076"/>
    </source>
</evidence>
<dbReference type="InterPro" id="IPR003593">
    <property type="entry name" value="AAA+_ATPase"/>
</dbReference>
<keyword evidence="6" id="KW-0547">Nucleotide-binding</keyword>
<gene>
    <name evidence="12" type="ORF">Cgig2_034108</name>
</gene>
<comment type="similarity">
    <text evidence="2">Belongs to the ABC transporter superfamily. ABCB family. Multidrug resistance exporter (TC 3.A.1.201) subfamily.</text>
</comment>
<keyword evidence="10" id="KW-0325">Glycoprotein</keyword>